<dbReference type="Pfam" id="PF03706">
    <property type="entry name" value="LPG_synthase_TM"/>
    <property type="match status" value="1"/>
</dbReference>
<evidence type="ECO:0000256" key="4">
    <source>
        <dbReference type="ARBA" id="ARBA00022989"/>
    </source>
</evidence>
<dbReference type="PANTHER" id="PTHR40277:SF1">
    <property type="entry name" value="BLL5419 PROTEIN"/>
    <property type="match status" value="1"/>
</dbReference>
<feature type="region of interest" description="Disordered" evidence="6">
    <location>
        <begin position="326"/>
        <end position="387"/>
    </location>
</feature>
<evidence type="ECO:0000256" key="1">
    <source>
        <dbReference type="ARBA" id="ARBA00004651"/>
    </source>
</evidence>
<feature type="transmembrane region" description="Helical" evidence="7">
    <location>
        <begin position="203"/>
        <end position="225"/>
    </location>
</feature>
<evidence type="ECO:0000256" key="7">
    <source>
        <dbReference type="SAM" id="Phobius"/>
    </source>
</evidence>
<sequence>MKGTLWRRLRAPIALIILGVVVHKLGTSALLGALDRIDAQAVVITFALSVPATVFSAWRWRLVAGRLGISLPLRTAVADYYQALFLNATLPSGVLGDVHRAVRNGREAGDVARGVRAVILERTAGQAVIVAAGVVVLVAAPPPLPVLDALEVPLATAALALCVVAAVAGAFLAGRGGRAAKWRRDLGVFLIDAKAALFARESWPAVLGLSTLALAGYLGLFLASARVAGSTAPLTALVPPLLMALLVMALPVNVGGWGPREGMCALAFGAAGLGAAQGLASAVVYGALALLSSLPGAGVLVCRLLAARRSGRAVEEVQEVEFEEHVRAEGEGTGPGAQGLPHPYGPWEAEPGYAVSEENRRDRDVQPVQHFRAEEPGHRRAAALDKYPAKAAAGEGLQY</sequence>
<dbReference type="EMBL" id="CP048882">
    <property type="protein sequence ID" value="QPP05475.1"/>
    <property type="molecule type" value="Genomic_DNA"/>
</dbReference>
<organism evidence="8 9">
    <name type="scientific">Streptomyces bathyalis</name>
    <dbReference type="NCBI Taxonomy" id="2710756"/>
    <lineage>
        <taxon>Bacteria</taxon>
        <taxon>Bacillati</taxon>
        <taxon>Actinomycetota</taxon>
        <taxon>Actinomycetes</taxon>
        <taxon>Kitasatosporales</taxon>
        <taxon>Streptomycetaceae</taxon>
        <taxon>Streptomyces</taxon>
    </lineage>
</organism>
<feature type="transmembrane region" description="Helical" evidence="7">
    <location>
        <begin position="152"/>
        <end position="174"/>
    </location>
</feature>
<keyword evidence="9" id="KW-1185">Reference proteome</keyword>
<keyword evidence="3 7" id="KW-0812">Transmembrane</keyword>
<feature type="transmembrane region" description="Helical" evidence="7">
    <location>
        <begin position="123"/>
        <end position="140"/>
    </location>
</feature>
<evidence type="ECO:0000313" key="8">
    <source>
        <dbReference type="EMBL" id="QPP05475.1"/>
    </source>
</evidence>
<dbReference type="PANTHER" id="PTHR40277">
    <property type="entry name" value="BLL5419 PROTEIN"/>
    <property type="match status" value="1"/>
</dbReference>
<proteinExistence type="predicted"/>
<feature type="transmembrane region" description="Helical" evidence="7">
    <location>
        <begin position="262"/>
        <end position="280"/>
    </location>
</feature>
<comment type="subcellular location">
    <subcellularLocation>
        <location evidence="1">Cell membrane</location>
        <topology evidence="1">Multi-pass membrane protein</topology>
    </subcellularLocation>
</comment>
<dbReference type="GO" id="GO:0005886">
    <property type="term" value="C:plasma membrane"/>
    <property type="evidence" value="ECO:0007669"/>
    <property type="project" value="UniProtKB-SubCell"/>
</dbReference>
<feature type="transmembrane region" description="Helical" evidence="7">
    <location>
        <begin position="12"/>
        <end position="33"/>
    </location>
</feature>
<feature type="transmembrane region" description="Helical" evidence="7">
    <location>
        <begin position="39"/>
        <end position="58"/>
    </location>
</feature>
<evidence type="ECO:0000256" key="6">
    <source>
        <dbReference type="SAM" id="MobiDB-lite"/>
    </source>
</evidence>
<protein>
    <submittedName>
        <fullName evidence="8">Flippase-like domain-containing protein</fullName>
    </submittedName>
</protein>
<reference evidence="9" key="1">
    <citation type="submission" date="2020-02" db="EMBL/GenBank/DDBJ databases">
        <title>Streptomyces sp. ASO4wet.</title>
        <authorList>
            <person name="Risdian C."/>
            <person name="Landwehr W."/>
            <person name="Schupp P."/>
            <person name="Wink J."/>
        </authorList>
    </citation>
    <scope>NUCLEOTIDE SEQUENCE [LARGE SCALE GENOMIC DNA]</scope>
    <source>
        <strain evidence="9">ASO4wet</strain>
    </source>
</reference>
<accession>A0A7T1T357</accession>
<keyword evidence="5 7" id="KW-0472">Membrane</keyword>
<dbReference type="KEGG" id="sbat:G4Z16_02665"/>
<evidence type="ECO:0000256" key="3">
    <source>
        <dbReference type="ARBA" id="ARBA00022692"/>
    </source>
</evidence>
<dbReference type="InterPro" id="IPR022791">
    <property type="entry name" value="L-PG_synthase/AglD"/>
</dbReference>
<evidence type="ECO:0000256" key="2">
    <source>
        <dbReference type="ARBA" id="ARBA00022475"/>
    </source>
</evidence>
<dbReference type="Proteomes" id="UP000595046">
    <property type="component" value="Chromosome"/>
</dbReference>
<keyword evidence="2" id="KW-1003">Cell membrane</keyword>
<evidence type="ECO:0000313" key="9">
    <source>
        <dbReference type="Proteomes" id="UP000595046"/>
    </source>
</evidence>
<gene>
    <name evidence="8" type="ORF">G4Z16_02665</name>
</gene>
<evidence type="ECO:0000256" key="5">
    <source>
        <dbReference type="ARBA" id="ARBA00023136"/>
    </source>
</evidence>
<keyword evidence="4 7" id="KW-1133">Transmembrane helix</keyword>
<feature type="compositionally biased region" description="Basic and acidic residues" evidence="6">
    <location>
        <begin position="357"/>
        <end position="378"/>
    </location>
</feature>
<feature type="transmembrane region" description="Helical" evidence="7">
    <location>
        <begin position="231"/>
        <end position="250"/>
    </location>
</feature>
<name>A0A7T1T357_9ACTN</name>
<dbReference type="AlphaFoldDB" id="A0A7T1T357"/>